<feature type="transmembrane region" description="Helical" evidence="6">
    <location>
        <begin position="12"/>
        <end position="32"/>
    </location>
</feature>
<keyword evidence="3 6" id="KW-1133">Transmembrane helix</keyword>
<organism evidence="8 9">
    <name type="scientific">Glossina pallidipes</name>
    <name type="common">Tsetse fly</name>
    <dbReference type="NCBI Taxonomy" id="7398"/>
    <lineage>
        <taxon>Eukaryota</taxon>
        <taxon>Metazoa</taxon>
        <taxon>Ecdysozoa</taxon>
        <taxon>Arthropoda</taxon>
        <taxon>Hexapoda</taxon>
        <taxon>Insecta</taxon>
        <taxon>Pterygota</taxon>
        <taxon>Neoptera</taxon>
        <taxon>Endopterygota</taxon>
        <taxon>Diptera</taxon>
        <taxon>Brachycera</taxon>
        <taxon>Muscomorpha</taxon>
        <taxon>Hippoboscoidea</taxon>
        <taxon>Glossinidae</taxon>
        <taxon>Glossina</taxon>
    </lineage>
</organism>
<dbReference type="AlphaFoldDB" id="A0A1A9ZWM6"/>
<dbReference type="Pfam" id="PF01490">
    <property type="entry name" value="Aa_trans"/>
    <property type="match status" value="1"/>
</dbReference>
<keyword evidence="9" id="KW-1185">Reference proteome</keyword>
<dbReference type="VEuPathDB" id="VectorBase:GPAI027364"/>
<reference evidence="9" key="1">
    <citation type="submission" date="2014-03" db="EMBL/GenBank/DDBJ databases">
        <authorList>
            <person name="Aksoy S."/>
            <person name="Warren W."/>
            <person name="Wilson R.K."/>
        </authorList>
    </citation>
    <scope>NUCLEOTIDE SEQUENCE [LARGE SCALE GENOMIC DNA]</scope>
    <source>
        <strain evidence="9">IAEA</strain>
    </source>
</reference>
<evidence type="ECO:0000256" key="5">
    <source>
        <dbReference type="SAM" id="MobiDB-lite"/>
    </source>
</evidence>
<dbReference type="Proteomes" id="UP000092445">
    <property type="component" value="Unassembled WGS sequence"/>
</dbReference>
<feature type="transmembrane region" description="Helical" evidence="6">
    <location>
        <begin position="196"/>
        <end position="212"/>
    </location>
</feature>
<reference evidence="8" key="2">
    <citation type="submission" date="2020-05" db="UniProtKB">
        <authorList>
            <consortium name="EnsemblMetazoa"/>
        </authorList>
    </citation>
    <scope>IDENTIFICATION</scope>
    <source>
        <strain evidence="8">IAEA</strain>
    </source>
</reference>
<dbReference type="InterPro" id="IPR013057">
    <property type="entry name" value="AA_transpt_TM"/>
</dbReference>
<protein>
    <recommendedName>
        <fullName evidence="7">Amino acid transporter transmembrane domain-containing protein</fullName>
    </recommendedName>
</protein>
<feature type="compositionally biased region" description="Low complexity" evidence="5">
    <location>
        <begin position="253"/>
        <end position="263"/>
    </location>
</feature>
<feature type="compositionally biased region" description="Polar residues" evidence="5">
    <location>
        <begin position="264"/>
        <end position="275"/>
    </location>
</feature>
<keyword evidence="2 6" id="KW-0812">Transmembrane</keyword>
<dbReference type="GO" id="GO:0016020">
    <property type="term" value="C:membrane"/>
    <property type="evidence" value="ECO:0007669"/>
    <property type="project" value="UniProtKB-SubCell"/>
</dbReference>
<proteinExistence type="predicted"/>
<feature type="domain" description="Amino acid transporter transmembrane" evidence="7">
    <location>
        <begin position="30"/>
        <end position="119"/>
    </location>
</feature>
<feature type="transmembrane region" description="Helical" evidence="6">
    <location>
        <begin position="153"/>
        <end position="176"/>
    </location>
</feature>
<evidence type="ECO:0000256" key="3">
    <source>
        <dbReference type="ARBA" id="ARBA00022989"/>
    </source>
</evidence>
<keyword evidence="4 6" id="KW-0472">Membrane</keyword>
<feature type="transmembrane region" description="Helical" evidence="6">
    <location>
        <begin position="44"/>
        <end position="62"/>
    </location>
</feature>
<name>A0A1A9ZWM6_GLOPL</name>
<evidence type="ECO:0000256" key="4">
    <source>
        <dbReference type="ARBA" id="ARBA00023136"/>
    </source>
</evidence>
<dbReference type="STRING" id="7398.A0A1A9ZWM6"/>
<evidence type="ECO:0000256" key="2">
    <source>
        <dbReference type="ARBA" id="ARBA00022692"/>
    </source>
</evidence>
<comment type="subcellular location">
    <subcellularLocation>
        <location evidence="1">Membrane</location>
    </subcellularLocation>
</comment>
<feature type="region of interest" description="Disordered" evidence="5">
    <location>
        <begin position="247"/>
        <end position="278"/>
    </location>
</feature>
<accession>A0A1A9ZWM6</accession>
<evidence type="ECO:0000313" key="9">
    <source>
        <dbReference type="Proteomes" id="UP000092445"/>
    </source>
</evidence>
<evidence type="ECO:0000256" key="1">
    <source>
        <dbReference type="ARBA" id="ARBA00004370"/>
    </source>
</evidence>
<evidence type="ECO:0000256" key="6">
    <source>
        <dbReference type="SAM" id="Phobius"/>
    </source>
</evidence>
<feature type="transmembrane region" description="Helical" evidence="6">
    <location>
        <begin position="74"/>
        <end position="103"/>
    </location>
</feature>
<evidence type="ECO:0000259" key="7">
    <source>
        <dbReference type="Pfam" id="PF01490"/>
    </source>
</evidence>
<evidence type="ECO:0000313" key="8">
    <source>
        <dbReference type="EnsemblMetazoa" id="GPAI027364-PA"/>
    </source>
</evidence>
<sequence>MKSFARSDDCMYILYSALVVMIILICFNVSNINDKYFVNDLIKYPKFMGIILFTCCPIGVFLNVEEDMKEPEGFVKIFGVLNVFMLATFILAAILGLTGYWFYGEETAANIILNIPVSQSILFLLSHALLRARRYYLEYILYSQMSSTSVAALLRYLDIIAALTGCLPLNFLVLILPAIMDLCVFYESGYGRYKLSLIRDICLISFGVLLSLPRCRRAKVCQLHSFRTKPQLVGYISMKHQLSATLPPHQHTSLPSPESLPSSDQQAKCSINQNRQKSRGGTFCSMWYK</sequence>
<dbReference type="EnsemblMetazoa" id="GPAI027364-RA">
    <property type="protein sequence ID" value="GPAI027364-PA"/>
    <property type="gene ID" value="GPAI027364"/>
</dbReference>
<feature type="transmembrane region" description="Helical" evidence="6">
    <location>
        <begin position="109"/>
        <end position="132"/>
    </location>
</feature>